<evidence type="ECO:0000313" key="8">
    <source>
        <dbReference type="Proteomes" id="UP001165679"/>
    </source>
</evidence>
<name>A0AA41YMY8_9PROT</name>
<evidence type="ECO:0000256" key="1">
    <source>
        <dbReference type="ARBA" id="ARBA00004651"/>
    </source>
</evidence>
<evidence type="ECO:0000256" key="6">
    <source>
        <dbReference type="SAM" id="Phobius"/>
    </source>
</evidence>
<sequence length="305" mass="31542">MRTARLLPVALVVLLVMALLPFGVGGYVLGLLTLAYYYGVFAMAWDLLFGFAGEVNFGPSFLVGLGAYAAALLNHYYSWPIWACLVAGSAAAVVGGVVLAVPALRLHGPYFGLVTLVAVLLLQNVIVLFAGVTGGEIGLDIPDVLSISDRVNYWYALGFMVISGAVLFGLARSPVGLILQASGQDAVEASALGFNVAKHKLAAFCISAFFSGLAGAMLIFYLGTASVGTVVDIGVGVQVIIAAVLGGRRTILGGAIGAIFLIVAGEMLRDLGQLSTFVVSAIALVVILFFPGGLLGSLLRTEGRQ</sequence>
<dbReference type="CDD" id="cd06581">
    <property type="entry name" value="TM_PBP1_LivM_like"/>
    <property type="match status" value="1"/>
</dbReference>
<keyword evidence="2" id="KW-1003">Cell membrane</keyword>
<dbReference type="EMBL" id="JAPDNT010000025">
    <property type="protein sequence ID" value="MCW3476856.1"/>
    <property type="molecule type" value="Genomic_DNA"/>
</dbReference>
<dbReference type="GO" id="GO:0005886">
    <property type="term" value="C:plasma membrane"/>
    <property type="evidence" value="ECO:0007669"/>
    <property type="project" value="UniProtKB-SubCell"/>
</dbReference>
<reference evidence="7" key="1">
    <citation type="submission" date="2022-09" db="EMBL/GenBank/DDBJ databases">
        <title>Rhodovastum sp. nov. RN2-1 isolated from soil in Seongnam, South Korea.</title>
        <authorList>
            <person name="Le N.T."/>
        </authorList>
    </citation>
    <scope>NUCLEOTIDE SEQUENCE</scope>
    <source>
        <strain evidence="7">RN2-1</strain>
    </source>
</reference>
<dbReference type="InterPro" id="IPR001851">
    <property type="entry name" value="ABC_transp_permease"/>
</dbReference>
<dbReference type="InterPro" id="IPR043428">
    <property type="entry name" value="LivM-like"/>
</dbReference>
<dbReference type="PANTHER" id="PTHR30482">
    <property type="entry name" value="HIGH-AFFINITY BRANCHED-CHAIN AMINO ACID TRANSPORT SYSTEM PERMEASE"/>
    <property type="match status" value="1"/>
</dbReference>
<feature type="transmembrane region" description="Helical" evidence="6">
    <location>
        <begin position="110"/>
        <end position="133"/>
    </location>
</feature>
<keyword evidence="4 6" id="KW-1133">Transmembrane helix</keyword>
<comment type="subcellular location">
    <subcellularLocation>
        <location evidence="1">Cell membrane</location>
        <topology evidence="1">Multi-pass membrane protein</topology>
    </subcellularLocation>
</comment>
<feature type="transmembrane region" description="Helical" evidence="6">
    <location>
        <begin position="250"/>
        <end position="268"/>
    </location>
</feature>
<accession>A0AA41YMY8</accession>
<keyword evidence="3 6" id="KW-0812">Transmembrane</keyword>
<dbReference type="PANTHER" id="PTHR30482:SF20">
    <property type="entry name" value="HIGH-AFFINITY BRANCHED-CHAIN AMINO ACID TRANSPORT SYSTEM PERMEASE PROTEIN LIVM"/>
    <property type="match status" value="1"/>
</dbReference>
<evidence type="ECO:0000256" key="3">
    <source>
        <dbReference type="ARBA" id="ARBA00022692"/>
    </source>
</evidence>
<dbReference type="AlphaFoldDB" id="A0AA41YMY8"/>
<evidence type="ECO:0000313" key="7">
    <source>
        <dbReference type="EMBL" id="MCW3476856.1"/>
    </source>
</evidence>
<feature type="transmembrane region" description="Helical" evidence="6">
    <location>
        <begin position="274"/>
        <end position="299"/>
    </location>
</feature>
<gene>
    <name evidence="7" type="ORF">OL599_20005</name>
</gene>
<dbReference type="RefSeq" id="WP_264715692.1">
    <property type="nucleotide sequence ID" value="NZ_JAPDNT010000025.1"/>
</dbReference>
<proteinExistence type="predicted"/>
<feature type="transmembrane region" description="Helical" evidence="6">
    <location>
        <begin position="153"/>
        <end position="171"/>
    </location>
</feature>
<keyword evidence="5 6" id="KW-0472">Membrane</keyword>
<comment type="caution">
    <text evidence="7">The sequence shown here is derived from an EMBL/GenBank/DDBJ whole genome shotgun (WGS) entry which is preliminary data.</text>
</comment>
<keyword evidence="8" id="KW-1185">Reference proteome</keyword>
<feature type="transmembrane region" description="Helical" evidence="6">
    <location>
        <begin position="201"/>
        <end position="221"/>
    </location>
</feature>
<feature type="transmembrane region" description="Helical" evidence="6">
    <location>
        <begin position="79"/>
        <end position="103"/>
    </location>
</feature>
<dbReference type="Pfam" id="PF02653">
    <property type="entry name" value="BPD_transp_2"/>
    <property type="match status" value="1"/>
</dbReference>
<evidence type="ECO:0000256" key="2">
    <source>
        <dbReference type="ARBA" id="ARBA00022475"/>
    </source>
</evidence>
<evidence type="ECO:0000256" key="4">
    <source>
        <dbReference type="ARBA" id="ARBA00022989"/>
    </source>
</evidence>
<dbReference type="GO" id="GO:0015658">
    <property type="term" value="F:branched-chain amino acid transmembrane transporter activity"/>
    <property type="evidence" value="ECO:0007669"/>
    <property type="project" value="InterPro"/>
</dbReference>
<dbReference type="Proteomes" id="UP001165679">
    <property type="component" value="Unassembled WGS sequence"/>
</dbReference>
<protein>
    <submittedName>
        <fullName evidence="7">Branched-chain amino acid ABC transporter permease</fullName>
    </submittedName>
</protein>
<feature type="transmembrane region" description="Helical" evidence="6">
    <location>
        <begin position="55"/>
        <end position="73"/>
    </location>
</feature>
<evidence type="ECO:0000256" key="5">
    <source>
        <dbReference type="ARBA" id="ARBA00023136"/>
    </source>
</evidence>
<organism evidence="7 8">
    <name type="scientific">Limobrevibacterium gyesilva</name>
    <dbReference type="NCBI Taxonomy" id="2991712"/>
    <lineage>
        <taxon>Bacteria</taxon>
        <taxon>Pseudomonadati</taxon>
        <taxon>Pseudomonadota</taxon>
        <taxon>Alphaproteobacteria</taxon>
        <taxon>Acetobacterales</taxon>
        <taxon>Acetobacteraceae</taxon>
        <taxon>Limobrevibacterium</taxon>
    </lineage>
</organism>
<reference evidence="7" key="2">
    <citation type="submission" date="2022-10" db="EMBL/GenBank/DDBJ databases">
        <authorList>
            <person name="Trinh H.N."/>
        </authorList>
    </citation>
    <scope>NUCLEOTIDE SEQUENCE</scope>
    <source>
        <strain evidence="7">RN2-1</strain>
    </source>
</reference>